<reference evidence="3 4" key="3">
    <citation type="submission" date="2017-03" db="EMBL/GenBank/DDBJ databases">
        <authorList>
            <person name="Regsiter A."/>
            <person name="William W."/>
        </authorList>
    </citation>
    <scope>NUCLEOTIDE SEQUENCE [LARGE SCALE GENOMIC DNA]</scope>
    <source>
        <strain evidence="3">PRJEB5721</strain>
    </source>
</reference>
<sequence>MPLCLSPNVGWKPLVNPMRFRPFPPSSVILPVAAALSGGFAWSPLGLFALLPIFALAYGWAASKRQQIAVIIGYYLGALWSLNGVFDGFWPNASPWVGWAGWVGATLLIAVPWMLMVFIGPDTAVMRGLRFFISLLVSALPPLGAYGLASPWIFVSAWFPGAGIAGLVMGALWISMLAAWAKGMHASYKLNDHTVWGVWHTRVNNKTRLADGILAFGAIWAVAANLAYLPPAKPPHWAAVHTNLAGFRGPVAAPIWMHRQARVAQIVHAAILSNPNHTRILFPESMDGPQFHNFLSALMDNGMASMAREHGDTLLIGADDLANQQGDYTDSLNIMGQYHGRISARQPAPFGEWRPWGRHTALADWWHFGGYQIGKESVAWAVCYEQMLVWPIAWNFLGDGHKPSVLLAPSDHDWARGIMEPAVQKQALMAWARLYQIPELYANDGPQKPKHSRSNPLEKRQ</sequence>
<keyword evidence="1" id="KW-0472">Membrane</keyword>
<feature type="transmembrane region" description="Helical" evidence="1">
    <location>
        <begin position="96"/>
        <end position="119"/>
    </location>
</feature>
<organism evidence="2">
    <name type="scientific">Acidithiobacillus ferrivorans</name>
    <dbReference type="NCBI Taxonomy" id="160808"/>
    <lineage>
        <taxon>Bacteria</taxon>
        <taxon>Pseudomonadati</taxon>
        <taxon>Pseudomonadota</taxon>
        <taxon>Acidithiobacillia</taxon>
        <taxon>Acidithiobacillales</taxon>
        <taxon>Acidithiobacillaceae</taxon>
        <taxon>Acidithiobacillus</taxon>
    </lineage>
</organism>
<evidence type="ECO:0000256" key="1">
    <source>
        <dbReference type="SAM" id="Phobius"/>
    </source>
</evidence>
<keyword evidence="1" id="KW-1133">Transmembrane helix</keyword>
<feature type="transmembrane region" description="Helical" evidence="1">
    <location>
        <begin position="68"/>
        <end position="90"/>
    </location>
</feature>
<dbReference type="EMBL" id="CCCS020000017">
    <property type="protein sequence ID" value="CDQ09178.1"/>
    <property type="molecule type" value="Genomic_DNA"/>
</dbReference>
<dbReference type="EMBL" id="LT841305">
    <property type="protein sequence ID" value="SMH64847.1"/>
    <property type="molecule type" value="Genomic_DNA"/>
</dbReference>
<feature type="transmembrane region" description="Helical" evidence="1">
    <location>
        <begin position="161"/>
        <end position="181"/>
    </location>
</feature>
<name>A0A060UQU8_9PROT</name>
<accession>A0A060UQU8</accession>
<keyword evidence="4" id="KW-1185">Reference proteome</keyword>
<dbReference type="Proteomes" id="UP000193925">
    <property type="component" value="Chromosome AFERRI"/>
</dbReference>
<evidence type="ECO:0000313" key="3">
    <source>
        <dbReference type="EMBL" id="SMH64847.1"/>
    </source>
</evidence>
<reference evidence="2" key="2">
    <citation type="submission" date="2014-07" db="EMBL/GenBank/DDBJ databases">
        <title>Initial genome analysis of the psychrotolerant acidophile Acidithiobacillus ferrivorans CF27: insights into iron and sulfur oxidation pathways and into biofilm formation.</title>
        <authorList>
            <person name="Talla E."/>
            <person name="Hedrich S."/>
            <person name="Mangenot S."/>
            <person name="Ji B."/>
            <person name="Johnson D.B."/>
            <person name="Barbe V."/>
            <person name="Bonnefoy V."/>
        </authorList>
    </citation>
    <scope>NUCLEOTIDE SEQUENCE [LARGE SCALE GENOMIC DNA]</scope>
    <source>
        <strain evidence="2">CF27</strain>
    </source>
</reference>
<proteinExistence type="predicted"/>
<evidence type="ECO:0000313" key="2">
    <source>
        <dbReference type="EMBL" id="CDQ09178.1"/>
    </source>
</evidence>
<keyword evidence="1" id="KW-0812">Transmembrane</keyword>
<gene>
    <name evidence="3" type="ORF">AFERRI_10881</name>
    <name evidence="2" type="ORF">AFERRI_240012</name>
</gene>
<reference evidence="2" key="1">
    <citation type="submission" date="2014-03" db="EMBL/GenBank/DDBJ databases">
        <authorList>
            <person name="Genoscope - CEA"/>
        </authorList>
    </citation>
    <scope>NUCLEOTIDE SEQUENCE [LARGE SCALE GENOMIC DNA]</scope>
    <source>
        <strain evidence="2">CF27</strain>
    </source>
</reference>
<feature type="transmembrane region" description="Helical" evidence="1">
    <location>
        <begin position="209"/>
        <end position="229"/>
    </location>
</feature>
<protein>
    <submittedName>
        <fullName evidence="3">Conjugal transfer protein TraB (Modular protein)</fullName>
    </submittedName>
</protein>
<evidence type="ECO:0000313" key="4">
    <source>
        <dbReference type="Proteomes" id="UP000193925"/>
    </source>
</evidence>
<feature type="transmembrane region" description="Helical" evidence="1">
    <location>
        <begin position="131"/>
        <end position="155"/>
    </location>
</feature>
<dbReference type="AlphaFoldDB" id="A0A060UQU8"/>
<feature type="transmembrane region" description="Helical" evidence="1">
    <location>
        <begin position="28"/>
        <end position="61"/>
    </location>
</feature>